<dbReference type="InterPro" id="IPR023186">
    <property type="entry name" value="IUNH"/>
</dbReference>
<keyword evidence="2 4" id="KW-0326">Glycosidase</keyword>
<dbReference type="GO" id="GO:0008477">
    <property type="term" value="F:purine nucleosidase activity"/>
    <property type="evidence" value="ECO:0007669"/>
    <property type="project" value="UniProtKB-EC"/>
</dbReference>
<dbReference type="SUPFAM" id="SSF53590">
    <property type="entry name" value="Nucleoside hydrolase"/>
    <property type="match status" value="1"/>
</dbReference>
<dbReference type="InterPro" id="IPR001910">
    <property type="entry name" value="Inosine/uridine_hydrolase_dom"/>
</dbReference>
<proteinExistence type="predicted"/>
<dbReference type="EMBL" id="CADCWL010000234">
    <property type="protein sequence ID" value="CAA9582277.1"/>
    <property type="molecule type" value="Genomic_DNA"/>
</dbReference>
<dbReference type="GO" id="GO:0005829">
    <property type="term" value="C:cytosol"/>
    <property type="evidence" value="ECO:0007669"/>
    <property type="project" value="TreeGrafter"/>
</dbReference>
<keyword evidence="1 4" id="KW-0378">Hydrolase</keyword>
<evidence type="ECO:0000256" key="2">
    <source>
        <dbReference type="ARBA" id="ARBA00023295"/>
    </source>
</evidence>
<dbReference type="PANTHER" id="PTHR12304">
    <property type="entry name" value="INOSINE-URIDINE PREFERRING NUCLEOSIDE HYDROLASE"/>
    <property type="match status" value="1"/>
</dbReference>
<protein>
    <submittedName>
        <fullName evidence="4">Inosine-uridine preferring nucleoside hydrolase</fullName>
        <ecNumber evidence="4">3.2.2.1</ecNumber>
    </submittedName>
</protein>
<name>A0A6J4VKU4_9BACT</name>
<evidence type="ECO:0000256" key="1">
    <source>
        <dbReference type="ARBA" id="ARBA00022801"/>
    </source>
</evidence>
<dbReference type="InterPro" id="IPR036452">
    <property type="entry name" value="Ribo_hydro-like"/>
</dbReference>
<organism evidence="4">
    <name type="scientific">uncultured Thermomicrobiales bacterium</name>
    <dbReference type="NCBI Taxonomy" id="1645740"/>
    <lineage>
        <taxon>Bacteria</taxon>
        <taxon>Pseudomonadati</taxon>
        <taxon>Thermomicrobiota</taxon>
        <taxon>Thermomicrobia</taxon>
        <taxon>Thermomicrobiales</taxon>
        <taxon>environmental samples</taxon>
    </lineage>
</organism>
<gene>
    <name evidence="4" type="ORF">AVDCRST_MAG19-4178</name>
</gene>
<evidence type="ECO:0000259" key="3">
    <source>
        <dbReference type="Pfam" id="PF01156"/>
    </source>
</evidence>
<reference evidence="4" key="1">
    <citation type="submission" date="2020-02" db="EMBL/GenBank/DDBJ databases">
        <authorList>
            <person name="Meier V. D."/>
        </authorList>
    </citation>
    <scope>NUCLEOTIDE SEQUENCE</scope>
    <source>
        <strain evidence="4">AVDCRST_MAG19</strain>
    </source>
</reference>
<accession>A0A6J4VKU4</accession>
<dbReference type="PANTHER" id="PTHR12304:SF4">
    <property type="entry name" value="URIDINE NUCLEOSIDASE"/>
    <property type="match status" value="1"/>
</dbReference>
<dbReference type="GO" id="GO:0006152">
    <property type="term" value="P:purine nucleoside catabolic process"/>
    <property type="evidence" value="ECO:0007669"/>
    <property type="project" value="TreeGrafter"/>
</dbReference>
<dbReference type="AlphaFoldDB" id="A0A6J4VKU4"/>
<sequence length="309" mass="32834">MATRLILDTDIGTDVDDCLALAFVLGSPEFRLEGVTCVYGDVALRARMVSKLLRLAGRPDVPVMLGSSQTLLGVRPIFWPGHEGVGLLDADDEALAPAPEHAVDYLVRTVMESPGQVHLLAIGPLTNVALAFRREPRLAERLAHLTVMGGALRGRDALALPFAEHNFKCDPEAAHVVLAAGAPTTLVPLDVTTRVEIRRDAVTRLREAGTPFHDAVARQVELYPRFAQTGSTLLHDPLAAALIVRPELAETVAVRVEVETHGRLAAGASLMRTPTAEETATARVALGVDAAAAERFVAERLAAPLAAAG</sequence>
<dbReference type="EC" id="3.2.2.1" evidence="4"/>
<dbReference type="Pfam" id="PF01156">
    <property type="entry name" value="IU_nuc_hydro"/>
    <property type="match status" value="1"/>
</dbReference>
<evidence type="ECO:0000313" key="4">
    <source>
        <dbReference type="EMBL" id="CAA9582277.1"/>
    </source>
</evidence>
<feature type="domain" description="Inosine/uridine-preferring nucleoside hydrolase" evidence="3">
    <location>
        <begin position="5"/>
        <end position="292"/>
    </location>
</feature>
<dbReference type="Gene3D" id="3.90.245.10">
    <property type="entry name" value="Ribonucleoside hydrolase-like"/>
    <property type="match status" value="1"/>
</dbReference>